<feature type="transmembrane region" description="Helical" evidence="1">
    <location>
        <begin position="20"/>
        <end position="37"/>
    </location>
</feature>
<keyword evidence="1" id="KW-0472">Membrane</keyword>
<gene>
    <name evidence="2" type="ORF">HZH66_006041</name>
</gene>
<sequence>MISRGLGRILSKRRFQPDDVFFTMIGIDTITITITTIDNNRYPGGSRERLVSTLVLPSFSSRQHLI</sequence>
<proteinExistence type="predicted"/>
<evidence type="ECO:0000256" key="1">
    <source>
        <dbReference type="SAM" id="Phobius"/>
    </source>
</evidence>
<comment type="caution">
    <text evidence="2">The sequence shown here is derived from an EMBL/GenBank/DDBJ whole genome shotgun (WGS) entry which is preliminary data.</text>
</comment>
<dbReference type="Proteomes" id="UP000614350">
    <property type="component" value="Unassembled WGS sequence"/>
</dbReference>
<dbReference type="AlphaFoldDB" id="A0A834K7L0"/>
<keyword evidence="1" id="KW-0812">Transmembrane</keyword>
<keyword evidence="3" id="KW-1185">Reference proteome</keyword>
<accession>A0A834K7L0</accession>
<keyword evidence="1" id="KW-1133">Transmembrane helix</keyword>
<organism evidence="2 3">
    <name type="scientific">Vespula vulgaris</name>
    <name type="common">Yellow jacket</name>
    <name type="synonym">Wasp</name>
    <dbReference type="NCBI Taxonomy" id="7454"/>
    <lineage>
        <taxon>Eukaryota</taxon>
        <taxon>Metazoa</taxon>
        <taxon>Ecdysozoa</taxon>
        <taxon>Arthropoda</taxon>
        <taxon>Hexapoda</taxon>
        <taxon>Insecta</taxon>
        <taxon>Pterygota</taxon>
        <taxon>Neoptera</taxon>
        <taxon>Endopterygota</taxon>
        <taxon>Hymenoptera</taxon>
        <taxon>Apocrita</taxon>
        <taxon>Aculeata</taxon>
        <taxon>Vespoidea</taxon>
        <taxon>Vespidae</taxon>
        <taxon>Vespinae</taxon>
        <taxon>Vespula</taxon>
    </lineage>
</organism>
<name>A0A834K7L0_VESVU</name>
<dbReference type="EMBL" id="JACSEA010000005">
    <property type="protein sequence ID" value="KAF7400857.1"/>
    <property type="molecule type" value="Genomic_DNA"/>
</dbReference>
<reference evidence="2" key="1">
    <citation type="journal article" date="2020" name="G3 (Bethesda)">
        <title>High-Quality Assemblies for Three Invasive Social Wasps from the &lt;i&gt;Vespula&lt;/i&gt; Genus.</title>
        <authorList>
            <person name="Harrop T.W.R."/>
            <person name="Guhlin J."/>
            <person name="McLaughlin G.M."/>
            <person name="Permina E."/>
            <person name="Stockwell P."/>
            <person name="Gilligan J."/>
            <person name="Le Lec M.F."/>
            <person name="Gruber M.A.M."/>
            <person name="Quinn O."/>
            <person name="Lovegrove M."/>
            <person name="Duncan E.J."/>
            <person name="Remnant E.J."/>
            <person name="Van Eeckhoven J."/>
            <person name="Graham B."/>
            <person name="Knapp R.A."/>
            <person name="Langford K.W."/>
            <person name="Kronenberg Z."/>
            <person name="Press M.O."/>
            <person name="Eacker S.M."/>
            <person name="Wilson-Rankin E.E."/>
            <person name="Purcell J."/>
            <person name="Lester P.J."/>
            <person name="Dearden P.K."/>
        </authorList>
    </citation>
    <scope>NUCLEOTIDE SEQUENCE</scope>
    <source>
        <strain evidence="2">Marl-1</strain>
    </source>
</reference>
<evidence type="ECO:0000313" key="2">
    <source>
        <dbReference type="EMBL" id="KAF7400857.1"/>
    </source>
</evidence>
<protein>
    <submittedName>
        <fullName evidence="2">Uncharacterized protein</fullName>
    </submittedName>
</protein>
<evidence type="ECO:0000313" key="3">
    <source>
        <dbReference type="Proteomes" id="UP000614350"/>
    </source>
</evidence>